<evidence type="ECO:0000313" key="3">
    <source>
        <dbReference type="Proteomes" id="UP000694523"/>
    </source>
</evidence>
<name>A0A8C6TDG2_9GOBI</name>
<protein>
    <recommendedName>
        <fullName evidence="1">SCP domain-containing protein</fullName>
    </recommendedName>
</protein>
<accession>A0A8C6TDG2</accession>
<dbReference type="SUPFAM" id="SSF55797">
    <property type="entry name" value="PR-1-like"/>
    <property type="match status" value="1"/>
</dbReference>
<sequence>ENWMFQSMELHSVCRALMSFSRCLPTVTWLLSIFPDLCTTDTQVQDEIVNLHNDLRRSVNPPAQDMLQMEIATALQTWVDGCSLAHGLPSSPGGEPLLCFFSKTWTTVIKAWYDEVENYKYPNGSTNGKEVGHYTQVIWNSSYRVGCAMAMCPQDNVYFYACRYFRAGNVRTWPPYTEGPWCGLCPDNCHDKLCNYLETRLISRGRLGDISVTTGDSSLQLVSRPFVCAQ</sequence>
<dbReference type="InterPro" id="IPR001283">
    <property type="entry name" value="CRISP-related"/>
</dbReference>
<dbReference type="PANTHER" id="PTHR10334">
    <property type="entry name" value="CYSTEINE-RICH SECRETORY PROTEIN-RELATED"/>
    <property type="match status" value="1"/>
</dbReference>
<dbReference type="InterPro" id="IPR035940">
    <property type="entry name" value="CAP_sf"/>
</dbReference>
<organism evidence="2 3">
    <name type="scientific">Neogobius melanostomus</name>
    <name type="common">round goby</name>
    <dbReference type="NCBI Taxonomy" id="47308"/>
    <lineage>
        <taxon>Eukaryota</taxon>
        <taxon>Metazoa</taxon>
        <taxon>Chordata</taxon>
        <taxon>Craniata</taxon>
        <taxon>Vertebrata</taxon>
        <taxon>Euteleostomi</taxon>
        <taxon>Actinopterygii</taxon>
        <taxon>Neopterygii</taxon>
        <taxon>Teleostei</taxon>
        <taxon>Neoteleostei</taxon>
        <taxon>Acanthomorphata</taxon>
        <taxon>Gobiaria</taxon>
        <taxon>Gobiiformes</taxon>
        <taxon>Gobioidei</taxon>
        <taxon>Gobiidae</taxon>
        <taxon>Benthophilinae</taxon>
        <taxon>Neogobiini</taxon>
        <taxon>Neogobius</taxon>
    </lineage>
</organism>
<dbReference type="Proteomes" id="UP000694523">
    <property type="component" value="Unplaced"/>
</dbReference>
<proteinExistence type="predicted"/>
<dbReference type="Ensembl" id="ENSNMLT00000018628.1">
    <property type="protein sequence ID" value="ENSNMLP00000016544.1"/>
    <property type="gene ID" value="ENSNMLG00000010990.1"/>
</dbReference>
<evidence type="ECO:0000313" key="2">
    <source>
        <dbReference type="Ensembl" id="ENSNMLP00000016544.1"/>
    </source>
</evidence>
<keyword evidence="3" id="KW-1185">Reference proteome</keyword>
<dbReference type="PROSITE" id="PS01010">
    <property type="entry name" value="CRISP_2"/>
    <property type="match status" value="1"/>
</dbReference>
<dbReference type="PROSITE" id="PS01009">
    <property type="entry name" value="CRISP_1"/>
    <property type="match status" value="1"/>
</dbReference>
<dbReference type="PRINTS" id="PR00837">
    <property type="entry name" value="V5TPXLIKE"/>
</dbReference>
<evidence type="ECO:0000259" key="1">
    <source>
        <dbReference type="SMART" id="SM00198"/>
    </source>
</evidence>
<dbReference type="InterPro" id="IPR018244">
    <property type="entry name" value="Allrgn_V5/Tpx1_CS"/>
</dbReference>
<reference evidence="2" key="2">
    <citation type="submission" date="2025-09" db="UniProtKB">
        <authorList>
            <consortium name="Ensembl"/>
        </authorList>
    </citation>
    <scope>IDENTIFICATION</scope>
</reference>
<reference evidence="2" key="1">
    <citation type="submission" date="2025-08" db="UniProtKB">
        <authorList>
            <consortium name="Ensembl"/>
        </authorList>
    </citation>
    <scope>IDENTIFICATION</scope>
</reference>
<dbReference type="GO" id="GO:0005576">
    <property type="term" value="C:extracellular region"/>
    <property type="evidence" value="ECO:0007669"/>
    <property type="project" value="InterPro"/>
</dbReference>
<dbReference type="Gene3D" id="3.40.33.10">
    <property type="entry name" value="CAP"/>
    <property type="match status" value="1"/>
</dbReference>
<dbReference type="Pfam" id="PF00188">
    <property type="entry name" value="CAP"/>
    <property type="match status" value="1"/>
</dbReference>
<dbReference type="AlphaFoldDB" id="A0A8C6TDG2"/>
<dbReference type="SMART" id="SM00198">
    <property type="entry name" value="SCP"/>
    <property type="match status" value="1"/>
</dbReference>
<dbReference type="InterPro" id="IPR014044">
    <property type="entry name" value="CAP_dom"/>
</dbReference>
<feature type="domain" description="SCP" evidence="1">
    <location>
        <begin position="43"/>
        <end position="172"/>
    </location>
</feature>